<evidence type="ECO:0000259" key="14">
    <source>
        <dbReference type="PROSITE" id="PS50893"/>
    </source>
</evidence>
<organism evidence="15 16">
    <name type="scientific">Emergomyces africanus</name>
    <dbReference type="NCBI Taxonomy" id="1955775"/>
    <lineage>
        <taxon>Eukaryota</taxon>
        <taxon>Fungi</taxon>
        <taxon>Dikarya</taxon>
        <taxon>Ascomycota</taxon>
        <taxon>Pezizomycotina</taxon>
        <taxon>Eurotiomycetes</taxon>
        <taxon>Eurotiomycetidae</taxon>
        <taxon>Onygenales</taxon>
        <taxon>Ajellomycetaceae</taxon>
        <taxon>Emergomyces</taxon>
    </lineage>
</organism>
<feature type="transmembrane region" description="Helical" evidence="13">
    <location>
        <begin position="587"/>
        <end position="611"/>
    </location>
</feature>
<feature type="transmembrane region" description="Helical" evidence="13">
    <location>
        <begin position="1217"/>
        <end position="1243"/>
    </location>
</feature>
<dbReference type="EMBL" id="LGUA01000567">
    <property type="protein sequence ID" value="OAX81012.1"/>
    <property type="molecule type" value="Genomic_DNA"/>
</dbReference>
<dbReference type="Proteomes" id="UP000091918">
    <property type="component" value="Unassembled WGS sequence"/>
</dbReference>
<keyword evidence="16" id="KW-1185">Reference proteome</keyword>
<dbReference type="PROSITE" id="PS00211">
    <property type="entry name" value="ABC_TRANSPORTER_1"/>
    <property type="match status" value="1"/>
</dbReference>
<evidence type="ECO:0000256" key="11">
    <source>
        <dbReference type="ARBA" id="ARBA00047981"/>
    </source>
</evidence>
<keyword evidence="5" id="KW-0547">Nucleotide-binding</keyword>
<evidence type="ECO:0000256" key="8">
    <source>
        <dbReference type="ARBA" id="ARBA00023136"/>
    </source>
</evidence>
<feature type="transmembrane region" description="Helical" evidence="13">
    <location>
        <begin position="1173"/>
        <end position="1196"/>
    </location>
</feature>
<feature type="transmembrane region" description="Helical" evidence="13">
    <location>
        <begin position="556"/>
        <end position="581"/>
    </location>
</feature>
<dbReference type="STRING" id="1658172.A0A1B7NW56"/>
<keyword evidence="4 13" id="KW-0812">Transmembrane</keyword>
<dbReference type="InterPro" id="IPR010929">
    <property type="entry name" value="PDR_CDR_ABC"/>
</dbReference>
<comment type="catalytic activity">
    <reaction evidence="9">
        <text>(R)-miconazole(in) + ATP + H2O = (R)-miconazole(out) + ADP + phosphate + H(+)</text>
        <dbReference type="Rhea" id="RHEA:61928"/>
        <dbReference type="ChEBI" id="CHEBI:15377"/>
        <dbReference type="ChEBI" id="CHEBI:15378"/>
        <dbReference type="ChEBI" id="CHEBI:30616"/>
        <dbReference type="ChEBI" id="CHEBI:43474"/>
        <dbReference type="ChEBI" id="CHEBI:82894"/>
        <dbReference type="ChEBI" id="CHEBI:456216"/>
    </reaction>
    <physiologicalReaction direction="left-to-right" evidence="9">
        <dbReference type="Rhea" id="RHEA:61929"/>
    </physiologicalReaction>
</comment>
<comment type="subcellular location">
    <subcellularLocation>
        <location evidence="1">Membrane</location>
        <topology evidence="1">Multi-pass membrane protein</topology>
    </subcellularLocation>
</comment>
<comment type="catalytic activity">
    <reaction evidence="12">
        <text>(S)-miconazole(in) + ATP + H2O = (S)-miconazole(out) + ADP + phosphate + H(+)</text>
        <dbReference type="Rhea" id="RHEA:61932"/>
        <dbReference type="ChEBI" id="CHEBI:15377"/>
        <dbReference type="ChEBI" id="CHEBI:15378"/>
        <dbReference type="ChEBI" id="CHEBI:30616"/>
        <dbReference type="ChEBI" id="CHEBI:43474"/>
        <dbReference type="ChEBI" id="CHEBI:82897"/>
        <dbReference type="ChEBI" id="CHEBI:456216"/>
    </reaction>
    <physiologicalReaction direction="left-to-right" evidence="12">
        <dbReference type="Rhea" id="RHEA:61933"/>
    </physiologicalReaction>
</comment>
<dbReference type="SUPFAM" id="SSF52540">
    <property type="entry name" value="P-loop containing nucleoside triphosphate hydrolases"/>
    <property type="match status" value="2"/>
</dbReference>
<evidence type="ECO:0000256" key="3">
    <source>
        <dbReference type="ARBA" id="ARBA00022448"/>
    </source>
</evidence>
<dbReference type="PROSITE" id="PS50893">
    <property type="entry name" value="ABC_TRANSPORTER_2"/>
    <property type="match status" value="2"/>
</dbReference>
<evidence type="ECO:0000256" key="10">
    <source>
        <dbReference type="ARBA" id="ARBA00047823"/>
    </source>
</evidence>
<keyword evidence="3" id="KW-0813">Transport</keyword>
<evidence type="ECO:0000256" key="4">
    <source>
        <dbReference type="ARBA" id="ARBA00022692"/>
    </source>
</evidence>
<dbReference type="GO" id="GO:0016020">
    <property type="term" value="C:membrane"/>
    <property type="evidence" value="ECO:0007669"/>
    <property type="project" value="UniProtKB-SubCell"/>
</dbReference>
<evidence type="ECO:0000256" key="9">
    <source>
        <dbReference type="ARBA" id="ARBA00047646"/>
    </source>
</evidence>
<feature type="transmembrane region" description="Helical" evidence="13">
    <location>
        <begin position="478"/>
        <end position="501"/>
    </location>
</feature>
<feature type="transmembrane region" description="Helical" evidence="13">
    <location>
        <begin position="1255"/>
        <end position="1277"/>
    </location>
</feature>
<evidence type="ECO:0000256" key="5">
    <source>
        <dbReference type="ARBA" id="ARBA00022741"/>
    </source>
</evidence>
<evidence type="ECO:0000256" key="1">
    <source>
        <dbReference type="ARBA" id="ARBA00004141"/>
    </source>
</evidence>
<dbReference type="Pfam" id="PF06422">
    <property type="entry name" value="PDR_CDR"/>
    <property type="match status" value="2"/>
</dbReference>
<sequence length="1445" mass="161743">MTDSQTDKPTIYPPVTGCNSLEDDLGSLARRLTKASDTIGQEIQAYNPELGSHLDPKSPTFNAREWVKSLLRLSEADPQTAPSRFLGVAFNRLSAYGWSSGVESQPTVSNLVTNTITSLAGLIGASRRGKRIDILRDFEGVVEQRELLLVLGPPGSGGSTFLKTLAGETSGFHLGDESYLNYRGIDPEHVRRSLRGDVLYNAEVDSHLAHLTVGETLTFAARCRSVRHIPGGFSREQADNMMRDVMMATFGISHTINTRVGDDFVRGVSGGERKRVSIAEAALSGAKFQCWDNSTRGLDSANAITFCKNLRLQADLIGAAAAVAIYQAPQTAYEQFDRVIVLYEGRQIFFGKTSEAKAYFEDLGFECPHRQTTPDFLTSMTSPGERLPKPGHEHKVPRSPNEFAARWRESQARHILLKELEAYEEKHPSALRLEEYNESRRAEQAKSQRLKSPYTISYMQQVGLTLWRAYRRLLADPGFTIASLLFNLIVALLLGSMYYSLKPDTSSLYYRGGVVFFAILFNAFASQLEVLTVYAERPVIEKQHKYAFYHQSAQAIASYIIDLPYKTVNMVVFNLVIYFMAHLRREAGPFFFFCLTTYVLTLVMSCLYRWLASITRTAYQAMVPSAILSLGLMMYTGYTIPVDYLPRWSRWMNYINPFAYAFEALMANEFHGLKYPCAEIIPRGPGYDNLPNESAVCASVGAIPGSTTVSGDRNVGILFGFLIFFFALYIIAFEYAKPPRSKGEVLVFPSGKLVRGHSKAAADDVEFQSHNRHDSVISDDTTSDSSSVGSALASGGAIFHWENLCYDINIKGNGRRILDQVDGWVKPGTSTALMGVSGAGKTTLLDVLASRVTMGVVSGDTLINGSPTDSSFQHRVGYVQQQDLHLNTMTVREALEFSALLRQSAEIPKKEKLEYIDYVIDILDMKSFADAVVGVPGEGLNVEQRKRLTIGVELAARPQLLLFLDEPTSGLDSQTSWAICQLIKKLTRSGQAVLCTIHQPSALLFDQFDRLLLLAPGGKTVYFGELGPKSRTLIDYFEQHGAPKCAAEANQAEWMLDIIKPKTDRTVGIDWHQVWRESPEFEEAKTELARLRSLATTKEGGADVLETANESSQHREFVASFWTQFVLVLDRTWKHFWRSPTYIWSKIALIVITSLYIGFSFKAENSIQGLQNQLYAIFMFLVMFNNINEQIMPMFLPQRSLYEVRERPSKIYQWTTFVLSNILIEATWNTLMAMLIFFCWYYPVGFVMNTTAEDQAVRGFLVFLFLWMFMLFTSTFSHFAITWVPNAEIGGVIASLLWMICLVFCGVAIPKINFPDFWTFMYPVSPGTYLVGGVMAAAIAGANVTCSETELVQVMPPSGMTCGEFMGPFATSAKGVLLNPEEALNACRYCIVSTTDQFLSRFDIYYSNVWRNFGLLWVYILFNVAAAMGLYWLVRMPKGKGHKRA</sequence>
<comment type="catalytic activity">
    <reaction evidence="11">
        <text>fluconazole(in) + ATP + H2O = fluconazole(out) + ADP + phosphate + H(+)</text>
        <dbReference type="Rhea" id="RHEA:61916"/>
        <dbReference type="ChEBI" id="CHEBI:15377"/>
        <dbReference type="ChEBI" id="CHEBI:15378"/>
        <dbReference type="ChEBI" id="CHEBI:30616"/>
        <dbReference type="ChEBI" id="CHEBI:43474"/>
        <dbReference type="ChEBI" id="CHEBI:46081"/>
        <dbReference type="ChEBI" id="CHEBI:456216"/>
    </reaction>
    <physiologicalReaction direction="left-to-right" evidence="11">
        <dbReference type="Rhea" id="RHEA:61917"/>
    </physiologicalReaction>
</comment>
<dbReference type="InterPro" id="IPR003593">
    <property type="entry name" value="AAA+_ATPase"/>
</dbReference>
<gene>
    <name evidence="15" type="ORF">ACJ72_04648</name>
</gene>
<dbReference type="Pfam" id="PF14510">
    <property type="entry name" value="ABC_trans_N"/>
    <property type="match status" value="1"/>
</dbReference>
<dbReference type="InterPro" id="IPR017871">
    <property type="entry name" value="ABC_transporter-like_CS"/>
</dbReference>
<dbReference type="InterPro" id="IPR013525">
    <property type="entry name" value="ABC2_TM"/>
</dbReference>
<keyword evidence="8 13" id="KW-0472">Membrane</keyword>
<evidence type="ECO:0000313" key="16">
    <source>
        <dbReference type="Proteomes" id="UP000091918"/>
    </source>
</evidence>
<comment type="caution">
    <text evidence="15">The sequence shown here is derived from an EMBL/GenBank/DDBJ whole genome shotgun (WGS) entry which is preliminary data.</text>
</comment>
<dbReference type="OrthoDB" id="245989at2759"/>
<proteinExistence type="inferred from homology"/>
<dbReference type="Gene3D" id="3.40.50.300">
    <property type="entry name" value="P-loop containing nucleotide triphosphate hydrolases"/>
    <property type="match status" value="2"/>
</dbReference>
<dbReference type="CDD" id="cd03232">
    <property type="entry name" value="ABCG_PDR_domain2"/>
    <property type="match status" value="1"/>
</dbReference>
<dbReference type="GO" id="GO:0140359">
    <property type="term" value="F:ABC-type transporter activity"/>
    <property type="evidence" value="ECO:0007669"/>
    <property type="project" value="InterPro"/>
</dbReference>
<protein>
    <recommendedName>
        <fullName evidence="14">ABC transporter domain-containing protein</fullName>
    </recommendedName>
</protein>
<evidence type="ECO:0000256" key="2">
    <source>
        <dbReference type="ARBA" id="ARBA00006012"/>
    </source>
</evidence>
<dbReference type="InterPro" id="IPR003439">
    <property type="entry name" value="ABC_transporter-like_ATP-bd"/>
</dbReference>
<dbReference type="SMART" id="SM00382">
    <property type="entry name" value="AAA"/>
    <property type="match status" value="2"/>
</dbReference>
<dbReference type="Pfam" id="PF00005">
    <property type="entry name" value="ABC_tran"/>
    <property type="match status" value="2"/>
</dbReference>
<feature type="transmembrane region" description="Helical" evidence="13">
    <location>
        <begin position="1289"/>
        <end position="1309"/>
    </location>
</feature>
<keyword evidence="7 13" id="KW-1133">Transmembrane helix</keyword>
<feature type="transmembrane region" description="Helical" evidence="13">
    <location>
        <begin position="1416"/>
        <end position="1434"/>
    </location>
</feature>
<dbReference type="InterPro" id="IPR027417">
    <property type="entry name" value="P-loop_NTPase"/>
</dbReference>
<feature type="domain" description="ABC transporter" evidence="14">
    <location>
        <begin position="120"/>
        <end position="369"/>
    </location>
</feature>
<dbReference type="GO" id="GO:0005524">
    <property type="term" value="F:ATP binding"/>
    <property type="evidence" value="ECO:0007669"/>
    <property type="project" value="UniProtKB-KW"/>
</dbReference>
<evidence type="ECO:0000256" key="13">
    <source>
        <dbReference type="SAM" id="Phobius"/>
    </source>
</evidence>
<name>A0A1B7NW56_9EURO</name>
<keyword evidence="6" id="KW-0067">ATP-binding</keyword>
<feature type="transmembrane region" description="Helical" evidence="13">
    <location>
        <begin position="513"/>
        <end position="535"/>
    </location>
</feature>
<reference evidence="15 16" key="1">
    <citation type="submission" date="2015-07" db="EMBL/GenBank/DDBJ databases">
        <title>Emmonsia species relationships and genome sequence.</title>
        <authorList>
            <person name="Cuomo C.A."/>
            <person name="Schwartz I.S."/>
            <person name="Kenyon C."/>
            <person name="de Hoog G.S."/>
            <person name="Govender N.P."/>
            <person name="Botha A."/>
            <person name="Moreno L."/>
            <person name="de Vries M."/>
            <person name="Munoz J.F."/>
            <person name="Stielow J.B."/>
        </authorList>
    </citation>
    <scope>NUCLEOTIDE SEQUENCE [LARGE SCALE GENOMIC DNA]</scope>
    <source>
        <strain evidence="15 16">CBS 136260</strain>
    </source>
</reference>
<feature type="transmembrane region" description="Helical" evidence="13">
    <location>
        <begin position="1141"/>
        <end position="1161"/>
    </location>
</feature>
<dbReference type="InterPro" id="IPR029481">
    <property type="entry name" value="ABC_trans_N"/>
</dbReference>
<dbReference type="PANTHER" id="PTHR19241">
    <property type="entry name" value="ATP-BINDING CASSETTE TRANSPORTER"/>
    <property type="match status" value="1"/>
</dbReference>
<dbReference type="GO" id="GO:0016887">
    <property type="term" value="F:ATP hydrolysis activity"/>
    <property type="evidence" value="ECO:0007669"/>
    <property type="project" value="InterPro"/>
</dbReference>
<feature type="transmembrane region" description="Helical" evidence="13">
    <location>
        <begin position="715"/>
        <end position="733"/>
    </location>
</feature>
<dbReference type="Pfam" id="PF01061">
    <property type="entry name" value="ABC2_membrane"/>
    <property type="match status" value="2"/>
</dbReference>
<dbReference type="InterPro" id="IPR034003">
    <property type="entry name" value="ABCG_PDR_2"/>
</dbReference>
<evidence type="ECO:0000313" key="15">
    <source>
        <dbReference type="EMBL" id="OAX81012.1"/>
    </source>
</evidence>
<dbReference type="FunFam" id="3.40.50.300:FF:000054">
    <property type="entry name" value="ABC multidrug transporter atrF"/>
    <property type="match status" value="1"/>
</dbReference>
<evidence type="ECO:0000256" key="7">
    <source>
        <dbReference type="ARBA" id="ARBA00022989"/>
    </source>
</evidence>
<evidence type="ECO:0000256" key="6">
    <source>
        <dbReference type="ARBA" id="ARBA00022840"/>
    </source>
</evidence>
<evidence type="ECO:0000256" key="12">
    <source>
        <dbReference type="ARBA" id="ARBA00049037"/>
    </source>
</evidence>
<comment type="catalytic activity">
    <reaction evidence="10">
        <text>voriconazole(in) + ATP + H2O = voriconazole(out) + ADP + phosphate + H(+)</text>
        <dbReference type="Rhea" id="RHEA:61912"/>
        <dbReference type="ChEBI" id="CHEBI:10023"/>
        <dbReference type="ChEBI" id="CHEBI:15377"/>
        <dbReference type="ChEBI" id="CHEBI:15378"/>
        <dbReference type="ChEBI" id="CHEBI:30616"/>
        <dbReference type="ChEBI" id="CHEBI:43474"/>
        <dbReference type="ChEBI" id="CHEBI:456216"/>
    </reaction>
    <physiologicalReaction direction="left-to-right" evidence="10">
        <dbReference type="Rhea" id="RHEA:61913"/>
    </physiologicalReaction>
</comment>
<comment type="similarity">
    <text evidence="2">Belongs to the ABC transporter superfamily. ABCG family. PDR (TC 3.A.1.205) subfamily.</text>
</comment>
<accession>A0A1B7NW56</accession>
<feature type="transmembrane region" description="Helical" evidence="13">
    <location>
        <begin position="618"/>
        <end position="638"/>
    </location>
</feature>
<feature type="domain" description="ABC transporter" evidence="14">
    <location>
        <begin position="799"/>
        <end position="1041"/>
    </location>
</feature>